<name>A0ABT3WHT2_9PROT</name>
<reference evidence="2" key="1">
    <citation type="submission" date="2022-07" db="EMBL/GenBank/DDBJ databases">
        <title>Bombella genomes.</title>
        <authorList>
            <person name="Harer L."/>
            <person name="Styblova S."/>
            <person name="Ehrmann M."/>
        </authorList>
    </citation>
    <scope>NUCLEOTIDE SEQUENCE</scope>
    <source>
        <strain evidence="2">TMW 2.2543</strain>
    </source>
</reference>
<dbReference type="Proteomes" id="UP001165576">
    <property type="component" value="Unassembled WGS sequence"/>
</dbReference>
<gene>
    <name evidence="2" type="ORF">NQF86_08330</name>
</gene>
<evidence type="ECO:0008006" key="4">
    <source>
        <dbReference type="Google" id="ProtNLM"/>
    </source>
</evidence>
<accession>A0ABT3WHT2</accession>
<dbReference type="EMBL" id="JANIDY010000004">
    <property type="protein sequence ID" value="MCX5618665.1"/>
    <property type="molecule type" value="Genomic_DNA"/>
</dbReference>
<organism evidence="2 3">
    <name type="scientific">Bombella pluederhausensis</name>
    <dbReference type="NCBI Taxonomy" id="2967336"/>
    <lineage>
        <taxon>Bacteria</taxon>
        <taxon>Pseudomonadati</taxon>
        <taxon>Pseudomonadota</taxon>
        <taxon>Alphaproteobacteria</taxon>
        <taxon>Acetobacterales</taxon>
        <taxon>Acetobacteraceae</taxon>
        <taxon>Bombella</taxon>
    </lineage>
</organism>
<evidence type="ECO:0000256" key="1">
    <source>
        <dbReference type="SAM" id="MobiDB-lite"/>
    </source>
</evidence>
<comment type="caution">
    <text evidence="2">The sequence shown here is derived from an EMBL/GenBank/DDBJ whole genome shotgun (WGS) entry which is preliminary data.</text>
</comment>
<dbReference type="RefSeq" id="WP_266117175.1">
    <property type="nucleotide sequence ID" value="NZ_JANIDY010000004.1"/>
</dbReference>
<evidence type="ECO:0000313" key="2">
    <source>
        <dbReference type="EMBL" id="MCX5618665.1"/>
    </source>
</evidence>
<keyword evidence="3" id="KW-1185">Reference proteome</keyword>
<protein>
    <recommendedName>
        <fullName evidence="4">OmpA-like domain-containing protein</fullName>
    </recommendedName>
</protein>
<feature type="compositionally biased region" description="Polar residues" evidence="1">
    <location>
        <begin position="132"/>
        <end position="150"/>
    </location>
</feature>
<sequence length="321" mass="34715">MTLTLFSRSSHIPSALTTWRPSLSRLGMCLLAVPLLTTGCQHRDAIDTTRDVAHNIMGGEIRHLRPPTPGFDQPAPNIALTPTTTPEFPSREARAIITNRLEQDRNYSQRVAAAGGALPIGMVNPPPPHTRNGGSMTLNSQPSEPDTTQNIPSSTPVITPTANSGLAYQPIAHTVPVHLPDPGQPPQPIIFPGFAMPNTVRPVIPDFDTTTPAGTLFRFQADTDHLVGDQTKAFNDITAHRRHHRLLIRGFGTTLDAQSGLSPDEQTREINLALLRARAIAQRLAILGVPESDMRLTGEPIGDGVRVSYEMNTKPAPASSY</sequence>
<proteinExistence type="predicted"/>
<feature type="region of interest" description="Disordered" evidence="1">
    <location>
        <begin position="118"/>
        <end position="150"/>
    </location>
</feature>
<evidence type="ECO:0000313" key="3">
    <source>
        <dbReference type="Proteomes" id="UP001165576"/>
    </source>
</evidence>